<evidence type="ECO:0000313" key="4">
    <source>
        <dbReference type="Proteomes" id="UP001175261"/>
    </source>
</evidence>
<name>A0AA39GRJ6_SARSR</name>
<reference evidence="3" key="1">
    <citation type="submission" date="2022-10" db="EMBL/GenBank/DDBJ databases">
        <title>Determination and structural analysis of whole genome sequence of Sarocladium strictum F4-1.</title>
        <authorList>
            <person name="Hu L."/>
            <person name="Jiang Y."/>
        </authorList>
    </citation>
    <scope>NUCLEOTIDE SEQUENCE</scope>
    <source>
        <strain evidence="3">F4-1</strain>
    </source>
</reference>
<comment type="similarity">
    <text evidence="1">Belongs to the CutC family.</text>
</comment>
<dbReference type="InterPro" id="IPR036822">
    <property type="entry name" value="CutC-like_dom_sf"/>
</dbReference>
<accession>A0AA39GRJ6</accession>
<evidence type="ECO:0000313" key="3">
    <source>
        <dbReference type="EMBL" id="KAK0392260.1"/>
    </source>
</evidence>
<dbReference type="PANTHER" id="PTHR12598:SF0">
    <property type="entry name" value="COPPER HOMEOSTASIS PROTEIN CUTC HOMOLOG"/>
    <property type="match status" value="1"/>
</dbReference>
<dbReference type="SUPFAM" id="SSF110395">
    <property type="entry name" value="CutC-like"/>
    <property type="match status" value="1"/>
</dbReference>
<sequence>MLPPLEVAVFSPASALLAQSNGAGRIEFNAPGSYASGGTTPPLDIFSSLSPQMTIPIRVMIRPRGPPTDGSPDFLYSKDEFEHMKREIQGFVESNHLDLSRGDGFVFGILRKASDDTLQVDVERCSELIKMAQPFPCVFHRAFDTIAATAKWSDGLADLGTAGFRGLLTSGGSGNMGANLSRLGEIAATPQQQIQLVAGGGLRAQNFNILVAELLRQSDSRVWLHTAALARGEDGQLTEEVDSGELKALLVKLDGSLATNP</sequence>
<dbReference type="Proteomes" id="UP001175261">
    <property type="component" value="Unassembled WGS sequence"/>
</dbReference>
<comment type="caution">
    <text evidence="3">The sequence shown here is derived from an EMBL/GenBank/DDBJ whole genome shotgun (WGS) entry which is preliminary data.</text>
</comment>
<gene>
    <name evidence="3" type="ORF">NLU13_1756</name>
</gene>
<protein>
    <recommendedName>
        <fullName evidence="2">Copper homeostasis protein cutC homolog</fullName>
    </recommendedName>
</protein>
<evidence type="ECO:0000256" key="1">
    <source>
        <dbReference type="ARBA" id="ARBA00007768"/>
    </source>
</evidence>
<evidence type="ECO:0000256" key="2">
    <source>
        <dbReference type="ARBA" id="ARBA00019014"/>
    </source>
</evidence>
<organism evidence="3 4">
    <name type="scientific">Sarocladium strictum</name>
    <name type="common">Black bundle disease fungus</name>
    <name type="synonym">Acremonium strictum</name>
    <dbReference type="NCBI Taxonomy" id="5046"/>
    <lineage>
        <taxon>Eukaryota</taxon>
        <taxon>Fungi</taxon>
        <taxon>Dikarya</taxon>
        <taxon>Ascomycota</taxon>
        <taxon>Pezizomycotina</taxon>
        <taxon>Sordariomycetes</taxon>
        <taxon>Hypocreomycetidae</taxon>
        <taxon>Hypocreales</taxon>
        <taxon>Sarocladiaceae</taxon>
        <taxon>Sarocladium</taxon>
    </lineage>
</organism>
<dbReference type="Gene3D" id="3.20.20.380">
    <property type="entry name" value="Copper homeostasis (CutC) domain"/>
    <property type="match status" value="1"/>
</dbReference>
<dbReference type="PANTHER" id="PTHR12598">
    <property type="entry name" value="COPPER HOMEOSTASIS PROTEIN CUTC"/>
    <property type="match status" value="1"/>
</dbReference>
<dbReference type="EMBL" id="JAPDFR010000001">
    <property type="protein sequence ID" value="KAK0392260.1"/>
    <property type="molecule type" value="Genomic_DNA"/>
</dbReference>
<dbReference type="GO" id="GO:0005507">
    <property type="term" value="F:copper ion binding"/>
    <property type="evidence" value="ECO:0007669"/>
    <property type="project" value="TreeGrafter"/>
</dbReference>
<keyword evidence="4" id="KW-1185">Reference proteome</keyword>
<dbReference type="InterPro" id="IPR005627">
    <property type="entry name" value="CutC-like"/>
</dbReference>
<proteinExistence type="inferred from homology"/>
<dbReference type="AlphaFoldDB" id="A0AA39GRJ6"/>
<dbReference type="Pfam" id="PF03932">
    <property type="entry name" value="CutC"/>
    <property type="match status" value="1"/>
</dbReference>